<evidence type="ECO:0000313" key="2">
    <source>
        <dbReference type="Proteomes" id="UP000240883"/>
    </source>
</evidence>
<proteinExistence type="predicted"/>
<dbReference type="AlphaFoldDB" id="A0A2T2N445"/>
<accession>A0A2T2N445</accession>
<dbReference type="Proteomes" id="UP000240883">
    <property type="component" value="Unassembled WGS sequence"/>
</dbReference>
<name>A0A2T2N445_CORCC</name>
<dbReference type="OrthoDB" id="191139at2759"/>
<sequence length="472" mass="52616">MPHSFERNASICRSRYTPTKWLFEKCPFATTNSLDISTPDMHNLYRLISVVAGLALSGLAASGDALVSAAAITIKTTLPFVYDGIQAPDSLSEISPAVNLVKRIVWPSPADDTLMLKCYCLGKKFSDAFIVNDRVAGSMFTPPTNSVARDFSWNQMMQWDYVAYRVDAYTRYFDSPQWGVGDALRALRVSDKATEEGGKIEVLRIHHGHLEGTNLNQQTYKAPDGSTRRPTGAYFIMGMNPTDGVMLTMNVHGASTESQNRYPPVPADEWPELRQHSDVMWAMWTRFASGSSVNNFKWHFILTINNQETLKVIRRVLERKGVELTAWPGLWIGMDNADGLTLLGTPNGKSTGYFFVQHKLQLGNFYIQGVVVFMCKTTYGSPGLAFSIAHYPGTRRAARDGPSGNTPEEAVAAALEVLGSDAFKPPEEFPESPEDVHVPRSNVGGRKQMFYRRFEEKASNHGKNVIRRRVIN</sequence>
<dbReference type="EMBL" id="KZ678150">
    <property type="protein sequence ID" value="PSN60149.1"/>
    <property type="molecule type" value="Genomic_DNA"/>
</dbReference>
<organism evidence="1 2">
    <name type="scientific">Corynespora cassiicola Philippines</name>
    <dbReference type="NCBI Taxonomy" id="1448308"/>
    <lineage>
        <taxon>Eukaryota</taxon>
        <taxon>Fungi</taxon>
        <taxon>Dikarya</taxon>
        <taxon>Ascomycota</taxon>
        <taxon>Pezizomycotina</taxon>
        <taxon>Dothideomycetes</taxon>
        <taxon>Pleosporomycetidae</taxon>
        <taxon>Pleosporales</taxon>
        <taxon>Corynesporascaceae</taxon>
        <taxon>Corynespora</taxon>
    </lineage>
</organism>
<reference evidence="1 2" key="1">
    <citation type="journal article" date="2018" name="Front. Microbiol.">
        <title>Genome-Wide Analysis of Corynespora cassiicola Leaf Fall Disease Putative Effectors.</title>
        <authorList>
            <person name="Lopez D."/>
            <person name="Ribeiro S."/>
            <person name="Label P."/>
            <person name="Fumanal B."/>
            <person name="Venisse J.S."/>
            <person name="Kohler A."/>
            <person name="de Oliveira R.R."/>
            <person name="Labutti K."/>
            <person name="Lipzen A."/>
            <person name="Lail K."/>
            <person name="Bauer D."/>
            <person name="Ohm R.A."/>
            <person name="Barry K.W."/>
            <person name="Spatafora J."/>
            <person name="Grigoriev I.V."/>
            <person name="Martin F.M."/>
            <person name="Pujade-Renaud V."/>
        </authorList>
    </citation>
    <scope>NUCLEOTIDE SEQUENCE [LARGE SCALE GENOMIC DNA]</scope>
    <source>
        <strain evidence="1 2">Philippines</strain>
    </source>
</reference>
<dbReference type="STRING" id="1448308.A0A2T2N445"/>
<evidence type="ECO:0000313" key="1">
    <source>
        <dbReference type="EMBL" id="PSN60149.1"/>
    </source>
</evidence>
<keyword evidence="2" id="KW-1185">Reference proteome</keyword>
<gene>
    <name evidence="1" type="ORF">BS50DRAFT_593929</name>
</gene>
<protein>
    <submittedName>
        <fullName evidence="1">Uncharacterized protein</fullName>
    </submittedName>
</protein>